<dbReference type="InterPro" id="IPR057326">
    <property type="entry name" value="KR_dom"/>
</dbReference>
<dbReference type="PANTHER" id="PTHR42760:SF78">
    <property type="entry name" value="3-OXOACYL-[ACYL-CARRIER-PROTEIN] REDUCTASE [NADH]"/>
    <property type="match status" value="1"/>
</dbReference>
<dbReference type="PANTHER" id="PTHR42760">
    <property type="entry name" value="SHORT-CHAIN DEHYDROGENASES/REDUCTASES FAMILY MEMBER"/>
    <property type="match status" value="1"/>
</dbReference>
<dbReference type="EMBL" id="JBHLUB010000001">
    <property type="protein sequence ID" value="MFC0580988.1"/>
    <property type="molecule type" value="Genomic_DNA"/>
</dbReference>
<evidence type="ECO:0000313" key="4">
    <source>
        <dbReference type="Proteomes" id="UP001589862"/>
    </source>
</evidence>
<name>A0ABV6P7D8_9MICC</name>
<dbReference type="RefSeq" id="WP_377457460.1">
    <property type="nucleotide sequence ID" value="NZ_JBHLUB010000001.1"/>
</dbReference>
<dbReference type="Proteomes" id="UP001589862">
    <property type="component" value="Unassembled WGS sequence"/>
</dbReference>
<dbReference type="SMART" id="SM00822">
    <property type="entry name" value="PKS_KR"/>
    <property type="match status" value="1"/>
</dbReference>
<keyword evidence="3" id="KW-0560">Oxidoreductase</keyword>
<keyword evidence="4" id="KW-1185">Reference proteome</keyword>
<dbReference type="GO" id="GO:0004316">
    <property type="term" value="F:3-oxoacyl-[acyl-carrier-protein] reductase (NADPH) activity"/>
    <property type="evidence" value="ECO:0007669"/>
    <property type="project" value="UniProtKB-EC"/>
</dbReference>
<dbReference type="InterPro" id="IPR036291">
    <property type="entry name" value="NAD(P)-bd_dom_sf"/>
</dbReference>
<evidence type="ECO:0000259" key="2">
    <source>
        <dbReference type="SMART" id="SM00822"/>
    </source>
</evidence>
<dbReference type="InterPro" id="IPR002347">
    <property type="entry name" value="SDR_fam"/>
</dbReference>
<dbReference type="SUPFAM" id="SSF51735">
    <property type="entry name" value="NAD(P)-binding Rossmann-fold domains"/>
    <property type="match status" value="1"/>
</dbReference>
<feature type="domain" description="Ketoreductase" evidence="2">
    <location>
        <begin position="208"/>
        <end position="384"/>
    </location>
</feature>
<accession>A0ABV6P7D8</accession>
<comment type="caution">
    <text evidence="3">The sequence shown here is derived from an EMBL/GenBank/DDBJ whole genome shotgun (WGS) entry which is preliminary data.</text>
</comment>
<protein>
    <submittedName>
        <fullName evidence="3">3-oxoacyl-ACP reductase</fullName>
        <ecNumber evidence="3">1.1.1.100</ecNumber>
    </submittedName>
</protein>
<dbReference type="Gene3D" id="3.40.50.720">
    <property type="entry name" value="NAD(P)-binding Rossmann-like Domain"/>
    <property type="match status" value="2"/>
</dbReference>
<organism evidence="3 4">
    <name type="scientific">Micrococcoides hystricis</name>
    <dbReference type="NCBI Taxonomy" id="1572761"/>
    <lineage>
        <taxon>Bacteria</taxon>
        <taxon>Bacillati</taxon>
        <taxon>Actinomycetota</taxon>
        <taxon>Actinomycetes</taxon>
        <taxon>Micrococcales</taxon>
        <taxon>Micrococcaceae</taxon>
        <taxon>Micrococcoides</taxon>
    </lineage>
</organism>
<evidence type="ECO:0000256" key="1">
    <source>
        <dbReference type="ARBA" id="ARBA00006484"/>
    </source>
</evidence>
<dbReference type="EC" id="1.1.1.100" evidence="3"/>
<proteinExistence type="inferred from homology"/>
<evidence type="ECO:0000313" key="3">
    <source>
        <dbReference type="EMBL" id="MFC0580988.1"/>
    </source>
</evidence>
<gene>
    <name evidence="3" type="ORF">ACFFFR_01110</name>
</gene>
<comment type="similarity">
    <text evidence="1">Belongs to the short-chain dehydrogenases/reductases (SDR) family.</text>
</comment>
<dbReference type="NCBIfam" id="NF006110">
    <property type="entry name" value="PRK08261.1"/>
    <property type="match status" value="1"/>
</dbReference>
<reference evidence="3 4" key="1">
    <citation type="submission" date="2024-09" db="EMBL/GenBank/DDBJ databases">
        <authorList>
            <person name="Sun Q."/>
            <person name="Mori K."/>
        </authorList>
    </citation>
    <scope>NUCLEOTIDE SEQUENCE [LARGE SCALE GENOMIC DNA]</scope>
    <source>
        <strain evidence="3 4">NCAIM B.02604</strain>
    </source>
</reference>
<dbReference type="PRINTS" id="PR00081">
    <property type="entry name" value="GDHRDH"/>
</dbReference>
<dbReference type="Pfam" id="PF13561">
    <property type="entry name" value="adh_short_C2"/>
    <property type="match status" value="1"/>
</dbReference>
<sequence>MTDRYSDFINTPIGKKLAGALGLPAPVPLERYNPAEPQVPGMIMAIGESAAFEQVVADLVAEHVDVRRNLAPRDRPHAVLIGVDHATTVEELEHGLMQAQAAVKSVARNGRVIVISKHPELATGIEEHAVAVGVTGFVRSLAHELRAGATANGVQLTAQPSSGELTALTQAVRFFLSKRSVFVSGQFLPVDPNQTGATVDRVHPLAGKVALVTGAARGIGAEIARTLSRDGATVVGIDIPAAGDALASVCNEIGGLAVQVDITAMDAPEKIFAALKQRGLKADIVVHNAGITRDKLFVNMDAMQFNSVLEVNLAAQLRFNKAFLGSDVQGDAPRMVTLSSTSGIAGNRGQTNYAVSKAGVIGLVESSAADFAAAGGSINAVAPGFIETEMTSRIPFATREVARRLNSLQQGGKPEDVAEVIAFLVSDAAAGVNGQTLRVCGQNLVGA</sequence>